<comment type="caution">
    <text evidence="9">The sequence shown here is derived from an EMBL/GenBank/DDBJ whole genome shotgun (WGS) entry which is preliminary data.</text>
</comment>
<evidence type="ECO:0000256" key="2">
    <source>
        <dbReference type="ARBA" id="ARBA00022553"/>
    </source>
</evidence>
<dbReference type="Gene3D" id="1.10.533.10">
    <property type="entry name" value="Death Domain, Fas"/>
    <property type="match status" value="1"/>
</dbReference>
<keyword evidence="2" id="KW-0597">Phosphoprotein</keyword>
<feature type="compositionally biased region" description="Low complexity" evidence="6">
    <location>
        <begin position="469"/>
        <end position="485"/>
    </location>
</feature>
<evidence type="ECO:0000256" key="7">
    <source>
        <dbReference type="SAM" id="Phobius"/>
    </source>
</evidence>
<dbReference type="Pfam" id="PF16739">
    <property type="entry name" value="CARD_2"/>
    <property type="match status" value="1"/>
</dbReference>
<keyword evidence="4" id="KW-0832">Ubl conjugation</keyword>
<evidence type="ECO:0000256" key="6">
    <source>
        <dbReference type="SAM" id="MobiDB-lite"/>
    </source>
</evidence>
<keyword evidence="5" id="KW-0391">Immunity</keyword>
<gene>
    <name evidence="9" type="primary">Mavs</name>
    <name evidence="9" type="ORF">PITSOR_R12379</name>
</gene>
<keyword evidence="3" id="KW-0399">Innate immunity</keyword>
<feature type="region of interest" description="Disordered" evidence="6">
    <location>
        <begin position="262"/>
        <end position="534"/>
    </location>
</feature>
<proteinExistence type="predicted"/>
<accession>A0A851FG06</accession>
<protein>
    <submittedName>
        <fullName evidence="9">MAVS protein</fullName>
    </submittedName>
</protein>
<keyword evidence="7" id="KW-1133">Transmembrane helix</keyword>
<dbReference type="InterPro" id="IPR011029">
    <property type="entry name" value="DEATH-like_dom_sf"/>
</dbReference>
<feature type="compositionally biased region" description="Basic and acidic residues" evidence="6">
    <location>
        <begin position="341"/>
        <end position="352"/>
    </location>
</feature>
<feature type="domain" description="Caspase recruitment" evidence="8">
    <location>
        <begin position="10"/>
        <end position="91"/>
    </location>
</feature>
<evidence type="ECO:0000256" key="5">
    <source>
        <dbReference type="ARBA" id="ARBA00022859"/>
    </source>
</evidence>
<feature type="compositionally biased region" description="Low complexity" evidence="6">
    <location>
        <begin position="216"/>
        <end position="229"/>
    </location>
</feature>
<organism evidence="9 10">
    <name type="scientific">Pitta sordida</name>
    <name type="common">Hooded pitta</name>
    <dbReference type="NCBI Taxonomy" id="9163"/>
    <lineage>
        <taxon>Eukaryota</taxon>
        <taxon>Metazoa</taxon>
        <taxon>Chordata</taxon>
        <taxon>Craniata</taxon>
        <taxon>Vertebrata</taxon>
        <taxon>Euteleostomi</taxon>
        <taxon>Archelosauria</taxon>
        <taxon>Archosauria</taxon>
        <taxon>Dinosauria</taxon>
        <taxon>Saurischia</taxon>
        <taxon>Theropoda</taxon>
        <taxon>Coelurosauria</taxon>
        <taxon>Aves</taxon>
        <taxon>Neognathae</taxon>
        <taxon>Neoaves</taxon>
        <taxon>Telluraves</taxon>
        <taxon>Australaves</taxon>
        <taxon>Passeriformes</taxon>
        <taxon>Pittidae</taxon>
        <taxon>Pitta</taxon>
    </lineage>
</organism>
<evidence type="ECO:0000256" key="3">
    <source>
        <dbReference type="ARBA" id="ARBA00022588"/>
    </source>
</evidence>
<dbReference type="Proteomes" id="UP000633448">
    <property type="component" value="Unassembled WGS sequence"/>
</dbReference>
<feature type="non-terminal residue" evidence="9">
    <location>
        <position position="1"/>
    </location>
</feature>
<evidence type="ECO:0000256" key="1">
    <source>
        <dbReference type="ARBA" id="ARBA00022499"/>
    </source>
</evidence>
<keyword evidence="1" id="KW-1017">Isopeptide bond</keyword>
<dbReference type="OrthoDB" id="9909785at2759"/>
<feature type="transmembrane region" description="Helical" evidence="7">
    <location>
        <begin position="594"/>
        <end position="613"/>
    </location>
</feature>
<dbReference type="GO" id="GO:0045087">
    <property type="term" value="P:innate immune response"/>
    <property type="evidence" value="ECO:0007669"/>
    <property type="project" value="UniProtKB-KW"/>
</dbReference>
<dbReference type="EMBL" id="WEKX01018106">
    <property type="protein sequence ID" value="NWI93051.1"/>
    <property type="molecule type" value="Genomic_DNA"/>
</dbReference>
<sequence>MGFAEDKVYSHILRNLRNFGTIRVASLADSLTCLTDADRDELHSREETRGSQATVYRFYQHLRCRQGWVLDLIQALRQNNAGHLADELQEVYDTWTRRPSAPASSLPGNAHPAASSVSAQTPSPGPNPAPGAPLGEQPCQDLPDGDRPPLLPSAAITTSTDLEARAPVQESLPKKLLEQESPQPTPPGSTVHDGVSDEHDGGGHLSLPVQGSVGTPAVASVAVPSAVPPEQGRDWQSRRPVCVDNGCFGNANHLHRGAPGLALGRSLPSRDASVTHGPERSWNEPQEDSDVSTESLPRLVGQQPPNSLPKTQPVPRSEHSEALGSTVDVRSPLLIQQQFDAQKKLQEHRGDGDTSMETATLVGTPVPRGPSPSRYSSMKSPVQEEKLPVGNRTGSACSVPTKEKVDPLPGTAVVGGSEGTAGRSASGGSSATSIWSPCSDTEGEVELSKPDVLVSVVPASPEVPGNPNSTASSSLGLSSDPILLSTDSSSSGGAFPRVSPGCPAPVARAEPREEEAAGAGARPRSIPSWGSTSLGTHEVRVDHHPSVQLGAGSDGVGPLGGSPDFDSSGGRGAATSSSQGEVPAGDSDAPSLPYVLPAVGIAIISAAAFLVYARLHK</sequence>
<feature type="region of interest" description="Disordered" evidence="6">
    <location>
        <begin position="546"/>
        <end position="589"/>
    </location>
</feature>
<keyword evidence="10" id="KW-1185">Reference proteome</keyword>
<keyword evidence="7" id="KW-0812">Transmembrane</keyword>
<dbReference type="InterPro" id="IPR031964">
    <property type="entry name" value="CARD_dom"/>
</dbReference>
<evidence type="ECO:0000313" key="10">
    <source>
        <dbReference type="Proteomes" id="UP000633448"/>
    </source>
</evidence>
<dbReference type="AlphaFoldDB" id="A0A851FG06"/>
<name>A0A851FG06_PITSO</name>
<feature type="compositionally biased region" description="Low complexity" evidence="6">
    <location>
        <begin position="420"/>
        <end position="433"/>
    </location>
</feature>
<evidence type="ECO:0000313" key="9">
    <source>
        <dbReference type="EMBL" id="NWI93051.1"/>
    </source>
</evidence>
<evidence type="ECO:0000259" key="8">
    <source>
        <dbReference type="Pfam" id="PF16739"/>
    </source>
</evidence>
<evidence type="ECO:0000256" key="4">
    <source>
        <dbReference type="ARBA" id="ARBA00022843"/>
    </source>
</evidence>
<reference evidence="9" key="1">
    <citation type="submission" date="2019-10" db="EMBL/GenBank/DDBJ databases">
        <title>Bird 10,000 Genomes (B10K) Project - Family phase.</title>
        <authorList>
            <person name="Zhang G."/>
        </authorList>
    </citation>
    <scope>NUCLEOTIDE SEQUENCE</scope>
    <source>
        <strain evidence="9">B10K-DU-002-53</strain>
        <tissue evidence="9">Muscle</tissue>
    </source>
</reference>
<dbReference type="GO" id="GO:0005737">
    <property type="term" value="C:cytoplasm"/>
    <property type="evidence" value="ECO:0007669"/>
    <property type="project" value="UniProtKB-ARBA"/>
</dbReference>
<feature type="region of interest" description="Disordered" evidence="6">
    <location>
        <begin position="98"/>
        <end position="153"/>
    </location>
</feature>
<feature type="region of interest" description="Disordered" evidence="6">
    <location>
        <begin position="176"/>
        <end position="241"/>
    </location>
</feature>
<keyword evidence="7" id="KW-0472">Membrane</keyword>
<feature type="non-terminal residue" evidence="9">
    <location>
        <position position="617"/>
    </location>
</feature>